<comment type="caution">
    <text evidence="2">The sequence shown here is derived from an EMBL/GenBank/DDBJ whole genome shotgun (WGS) entry which is preliminary data.</text>
</comment>
<accession>A0A2S4NAR3</accession>
<dbReference type="EMBL" id="PQNY01000002">
    <property type="protein sequence ID" value="POS02782.1"/>
    <property type="molecule type" value="Genomic_DNA"/>
</dbReference>
<evidence type="ECO:0000256" key="1">
    <source>
        <dbReference type="SAM" id="SignalP"/>
    </source>
</evidence>
<dbReference type="OrthoDB" id="1522982at2"/>
<organism evidence="2 3">
    <name type="scientific">Flavobacterium croceum DSM 17960</name>
    <dbReference type="NCBI Taxonomy" id="1121886"/>
    <lineage>
        <taxon>Bacteria</taxon>
        <taxon>Pseudomonadati</taxon>
        <taxon>Bacteroidota</taxon>
        <taxon>Flavobacteriia</taxon>
        <taxon>Flavobacteriales</taxon>
        <taxon>Flavobacteriaceae</taxon>
        <taxon>Flavobacterium</taxon>
    </lineage>
</organism>
<sequence>MKKLLFILFIASGSMVAQLNSDGFYTGKFSDGDYYENKWSGELHINSTVPVNSFSDKYKADNHNSIFSNFDVTGFSVAGRYMFNPYIGFRTTVHSENLKKSSATLPWHMQFYGAKFELVTNGSRLLNVDQYLGNFGFLLHTGLQFDYVKSKTPNTLTSFQNYNARERTIGLIYGITPQYKISKKLALQLDISGQFIFLQHFNWDGSYNTHSRLHGLSYTTSIGLSYSFGSYDSHGDWYR</sequence>
<reference evidence="2 3" key="1">
    <citation type="submission" date="2018-01" db="EMBL/GenBank/DDBJ databases">
        <title>Genomic Encyclopedia of Type Strains, Phase I: the one thousand microbial genomes (KMG-I) project.</title>
        <authorList>
            <person name="Goeker M."/>
        </authorList>
    </citation>
    <scope>NUCLEOTIDE SEQUENCE [LARGE SCALE GENOMIC DNA]</scope>
    <source>
        <strain evidence="2 3">DSM 17960</strain>
    </source>
</reference>
<name>A0A2S4NAR3_9FLAO</name>
<feature type="signal peptide" evidence="1">
    <location>
        <begin position="1"/>
        <end position="17"/>
    </location>
</feature>
<evidence type="ECO:0000313" key="2">
    <source>
        <dbReference type="EMBL" id="POS02782.1"/>
    </source>
</evidence>
<dbReference type="AlphaFoldDB" id="A0A2S4NAR3"/>
<evidence type="ECO:0000313" key="3">
    <source>
        <dbReference type="Proteomes" id="UP000237056"/>
    </source>
</evidence>
<dbReference type="RefSeq" id="WP_146046970.1">
    <property type="nucleotide sequence ID" value="NZ_PQNY01000002.1"/>
</dbReference>
<proteinExistence type="predicted"/>
<keyword evidence="3" id="KW-1185">Reference proteome</keyword>
<protein>
    <recommendedName>
        <fullName evidence="4">Outer membrane protein with beta-barrel domain</fullName>
    </recommendedName>
</protein>
<evidence type="ECO:0008006" key="4">
    <source>
        <dbReference type="Google" id="ProtNLM"/>
    </source>
</evidence>
<keyword evidence="1" id="KW-0732">Signal</keyword>
<gene>
    <name evidence="2" type="ORF">Q361_10295</name>
</gene>
<feature type="chain" id="PRO_5015672474" description="Outer membrane protein with beta-barrel domain" evidence="1">
    <location>
        <begin position="18"/>
        <end position="239"/>
    </location>
</feature>
<dbReference type="Proteomes" id="UP000237056">
    <property type="component" value="Unassembled WGS sequence"/>
</dbReference>